<dbReference type="InterPro" id="IPR012907">
    <property type="entry name" value="Peptidase_S11_C"/>
</dbReference>
<dbReference type="Pfam" id="PF00768">
    <property type="entry name" value="Peptidase_S11"/>
    <property type="match status" value="1"/>
</dbReference>
<evidence type="ECO:0000256" key="15">
    <source>
        <dbReference type="RuleBase" id="RU004016"/>
    </source>
</evidence>
<accession>U4QXK3</accession>
<dbReference type="Gene3D" id="3.40.710.10">
    <property type="entry name" value="DD-peptidase/beta-lactamase superfamily"/>
    <property type="match status" value="1"/>
</dbReference>
<evidence type="ECO:0000256" key="10">
    <source>
        <dbReference type="ARBA" id="ARBA00022984"/>
    </source>
</evidence>
<evidence type="ECO:0000259" key="18">
    <source>
        <dbReference type="SMART" id="SM00936"/>
    </source>
</evidence>
<dbReference type="Proteomes" id="UP000016860">
    <property type="component" value="Unassembled WGS sequence"/>
</dbReference>
<keyword evidence="16" id="KW-1133">Transmembrane helix</keyword>
<keyword evidence="7 17" id="KW-0732">Signal</keyword>
<dbReference type="GO" id="GO:0008360">
    <property type="term" value="P:regulation of cell shape"/>
    <property type="evidence" value="ECO:0007669"/>
    <property type="project" value="UniProtKB-KW"/>
</dbReference>
<feature type="active site" description="Proton acceptor" evidence="13">
    <location>
        <position position="60"/>
    </location>
</feature>
<feature type="transmembrane region" description="Helical" evidence="16">
    <location>
        <begin position="404"/>
        <end position="425"/>
    </location>
</feature>
<evidence type="ECO:0000256" key="11">
    <source>
        <dbReference type="ARBA" id="ARBA00023316"/>
    </source>
</evidence>
<keyword evidence="16" id="KW-0812">Transmembrane</keyword>
<proteinExistence type="inferred from homology"/>
<evidence type="ECO:0000256" key="9">
    <source>
        <dbReference type="ARBA" id="ARBA00022960"/>
    </source>
</evidence>
<dbReference type="AlphaFoldDB" id="U4QXK3"/>
<evidence type="ECO:0000256" key="3">
    <source>
        <dbReference type="ARBA" id="ARBA00007164"/>
    </source>
</evidence>
<dbReference type="EC" id="3.4.16.4" evidence="4"/>
<gene>
    <name evidence="19" type="ORF">L323_17090</name>
</gene>
<dbReference type="PANTHER" id="PTHR21581">
    <property type="entry name" value="D-ALANYL-D-ALANINE CARBOXYPEPTIDASE"/>
    <property type="match status" value="1"/>
</dbReference>
<evidence type="ECO:0000256" key="2">
    <source>
        <dbReference type="ARBA" id="ARBA00004752"/>
    </source>
</evidence>
<feature type="chain" id="PRO_5004654154" description="serine-type D-Ala-D-Ala carboxypeptidase" evidence="17">
    <location>
        <begin position="24"/>
        <end position="440"/>
    </location>
</feature>
<dbReference type="InterPro" id="IPR037167">
    <property type="entry name" value="Peptidase_S11_C_sf"/>
</dbReference>
<dbReference type="GO" id="GO:0009002">
    <property type="term" value="F:serine-type D-Ala-D-Ala carboxypeptidase activity"/>
    <property type="evidence" value="ECO:0007669"/>
    <property type="project" value="UniProtKB-EC"/>
</dbReference>
<dbReference type="InterPro" id="IPR001967">
    <property type="entry name" value="Peptidase_S11_N"/>
</dbReference>
<dbReference type="RefSeq" id="WP_020816817.1">
    <property type="nucleotide sequence ID" value="NZ_ATAY01000088.1"/>
</dbReference>
<feature type="active site" evidence="13">
    <location>
        <position position="115"/>
    </location>
</feature>
<evidence type="ECO:0000256" key="17">
    <source>
        <dbReference type="SAM" id="SignalP"/>
    </source>
</evidence>
<keyword evidence="5" id="KW-0121">Carboxypeptidase</keyword>
<comment type="caution">
    <text evidence="19">The sequence shown here is derived from an EMBL/GenBank/DDBJ whole genome shotgun (WGS) entry which is preliminary data.</text>
</comment>
<sequence>MKKVLATLIISIILLFQVSPAFCANLDIDAASYILMDAKTGSVLYEYKPDLKWRPASTTKIATALVALKEGNMDQVMTASNEAVSDIGVGGMNIGIMPGEQMSLNDLLHALLIVSANETANIISENLYNDKSKFMTEMNKVAADAGAKNTTFTNPCGIDEYEKDAEHFSSARDLALIAKECLKYPLFREIVGQKQLNMLPATNKHKTWNVLNTTNKLLGQSFKYGPETGDDRNQFTITGLKTGSTSRAGANFISSAINKDGLELISVVLGVNNKPNRSVFDFTKTLLKAGYENYSRQMIIDRSTKIQEIAVKDAANGDKIDLITNGVIEALLPNDKNEWRLDKKINVRQDVKAPIKKGTVLGSIEYTREGVSLGKVDIVSSRTVEQTLKSKSKDYVKDITGNNLFKYIVIGVTVIICFFILRFILRKISRKRKYKLRNFN</sequence>
<feature type="signal peptide" evidence="17">
    <location>
        <begin position="1"/>
        <end position="23"/>
    </location>
</feature>
<evidence type="ECO:0000256" key="14">
    <source>
        <dbReference type="PIRSR" id="PIRSR618044-2"/>
    </source>
</evidence>
<dbReference type="UniPathway" id="UPA00219"/>
<dbReference type="GO" id="GO:0006508">
    <property type="term" value="P:proteolysis"/>
    <property type="evidence" value="ECO:0007669"/>
    <property type="project" value="UniProtKB-KW"/>
</dbReference>
<evidence type="ECO:0000256" key="4">
    <source>
        <dbReference type="ARBA" id="ARBA00012448"/>
    </source>
</evidence>
<dbReference type="PRINTS" id="PR00725">
    <property type="entry name" value="DADACBPTASE1"/>
</dbReference>
<dbReference type="OrthoDB" id="9791132at2"/>
<evidence type="ECO:0000256" key="1">
    <source>
        <dbReference type="ARBA" id="ARBA00003217"/>
    </source>
</evidence>
<keyword evidence="10" id="KW-0573">Peptidoglycan synthesis</keyword>
<keyword evidence="11" id="KW-0961">Cell wall biogenesis/degradation</keyword>
<protein>
    <recommendedName>
        <fullName evidence="4">serine-type D-Ala-D-Ala carboxypeptidase</fullName>
        <ecNumber evidence="4">3.4.16.4</ecNumber>
    </recommendedName>
</protein>
<dbReference type="SUPFAM" id="SSF69189">
    <property type="entry name" value="Penicillin-binding protein associated domain"/>
    <property type="match status" value="1"/>
</dbReference>
<evidence type="ECO:0000256" key="16">
    <source>
        <dbReference type="SAM" id="Phobius"/>
    </source>
</evidence>
<comment type="pathway">
    <text evidence="2">Cell wall biogenesis; peptidoglycan biosynthesis.</text>
</comment>
<reference evidence="19 20" key="1">
    <citation type="journal article" date="2013" name="Genome Announc.">
        <title>Draft Genome Sequence of the Cellulolytic Bacterium Clostridium papyrosolvens C7 (ATCC 700395).</title>
        <authorList>
            <person name="Zepeda V."/>
            <person name="Dassa B."/>
            <person name="Borovok I."/>
            <person name="Lamed R."/>
            <person name="Bayer E.A."/>
            <person name="Cate J.H."/>
        </authorList>
    </citation>
    <scope>NUCLEOTIDE SEQUENCE [LARGE SCALE GENOMIC DNA]</scope>
    <source>
        <strain evidence="19 20">C7</strain>
    </source>
</reference>
<evidence type="ECO:0000256" key="12">
    <source>
        <dbReference type="ARBA" id="ARBA00034000"/>
    </source>
</evidence>
<comment type="similarity">
    <text evidence="3 15">Belongs to the peptidase S11 family.</text>
</comment>
<dbReference type="PATRIC" id="fig|1330534.3.peg.3390"/>
<dbReference type="EMBL" id="ATAY01000088">
    <property type="protein sequence ID" value="EPR09259.1"/>
    <property type="molecule type" value="Genomic_DNA"/>
</dbReference>
<evidence type="ECO:0000256" key="7">
    <source>
        <dbReference type="ARBA" id="ARBA00022729"/>
    </source>
</evidence>
<feature type="active site" description="Acyl-ester intermediate" evidence="13">
    <location>
        <position position="57"/>
    </location>
</feature>
<dbReference type="GO" id="GO:0009252">
    <property type="term" value="P:peptidoglycan biosynthetic process"/>
    <property type="evidence" value="ECO:0007669"/>
    <property type="project" value="UniProtKB-UniPathway"/>
</dbReference>
<comment type="catalytic activity">
    <reaction evidence="12">
        <text>Preferential cleavage: (Ac)2-L-Lys-D-Ala-|-D-Ala. Also transpeptidation of peptidyl-alanyl moieties that are N-acyl substituents of D-alanine.</text>
        <dbReference type="EC" id="3.4.16.4"/>
    </reaction>
</comment>
<dbReference type="InterPro" id="IPR018044">
    <property type="entry name" value="Peptidase_S11"/>
</dbReference>
<evidence type="ECO:0000256" key="13">
    <source>
        <dbReference type="PIRSR" id="PIRSR618044-1"/>
    </source>
</evidence>
<dbReference type="Pfam" id="PF07943">
    <property type="entry name" value="PBP5_C"/>
    <property type="match status" value="1"/>
</dbReference>
<evidence type="ECO:0000256" key="8">
    <source>
        <dbReference type="ARBA" id="ARBA00022801"/>
    </source>
</evidence>
<dbReference type="InterPro" id="IPR012338">
    <property type="entry name" value="Beta-lactam/transpept-like"/>
</dbReference>
<name>U4QXK3_9FIRM</name>
<dbReference type="Gene3D" id="2.60.410.10">
    <property type="entry name" value="D-Ala-D-Ala carboxypeptidase, C-terminal domain"/>
    <property type="match status" value="1"/>
</dbReference>
<evidence type="ECO:0000256" key="6">
    <source>
        <dbReference type="ARBA" id="ARBA00022670"/>
    </source>
</evidence>
<organism evidence="19 20">
    <name type="scientific">Ruminiclostridium papyrosolvens C7</name>
    <dbReference type="NCBI Taxonomy" id="1330534"/>
    <lineage>
        <taxon>Bacteria</taxon>
        <taxon>Bacillati</taxon>
        <taxon>Bacillota</taxon>
        <taxon>Clostridia</taxon>
        <taxon>Eubacteriales</taxon>
        <taxon>Oscillospiraceae</taxon>
        <taxon>Ruminiclostridium</taxon>
    </lineage>
</organism>
<evidence type="ECO:0000313" key="20">
    <source>
        <dbReference type="Proteomes" id="UP000016860"/>
    </source>
</evidence>
<dbReference type="PANTHER" id="PTHR21581:SF6">
    <property type="entry name" value="TRAFFICKING PROTEIN PARTICLE COMPLEX SUBUNIT 12"/>
    <property type="match status" value="1"/>
</dbReference>
<feature type="domain" description="Peptidase S11 D-Ala-D-Ala carboxypeptidase A C-terminal" evidence="18">
    <location>
        <begin position="294"/>
        <end position="386"/>
    </location>
</feature>
<dbReference type="STRING" id="1330534.L323_17090"/>
<dbReference type="SMART" id="SM00936">
    <property type="entry name" value="PBP5_C"/>
    <property type="match status" value="1"/>
</dbReference>
<evidence type="ECO:0000256" key="5">
    <source>
        <dbReference type="ARBA" id="ARBA00022645"/>
    </source>
</evidence>
<feature type="binding site" evidence="14">
    <location>
        <position position="241"/>
    </location>
    <ligand>
        <name>substrate</name>
    </ligand>
</feature>
<dbReference type="SUPFAM" id="SSF56601">
    <property type="entry name" value="beta-lactamase/transpeptidase-like"/>
    <property type="match status" value="1"/>
</dbReference>
<keyword evidence="6" id="KW-0645">Protease</keyword>
<keyword evidence="8" id="KW-0378">Hydrolase</keyword>
<dbReference type="InterPro" id="IPR015956">
    <property type="entry name" value="Peniciliin-bd_prot_C_sf"/>
</dbReference>
<evidence type="ECO:0000313" key="19">
    <source>
        <dbReference type="EMBL" id="EPR09259.1"/>
    </source>
</evidence>
<keyword evidence="16" id="KW-0472">Membrane</keyword>
<keyword evidence="9" id="KW-0133">Cell shape</keyword>
<dbReference type="GO" id="GO:0071555">
    <property type="term" value="P:cell wall organization"/>
    <property type="evidence" value="ECO:0007669"/>
    <property type="project" value="UniProtKB-KW"/>
</dbReference>
<comment type="function">
    <text evidence="1">Removes C-terminal D-alanyl residues from sugar-peptide cell wall precursors.</text>
</comment>